<evidence type="ECO:0000256" key="6">
    <source>
        <dbReference type="ARBA" id="ARBA00022969"/>
    </source>
</evidence>
<dbReference type="InterPro" id="IPR036890">
    <property type="entry name" value="HATPase_C_sf"/>
</dbReference>
<keyword evidence="2 7" id="KW-0808">Transferase</keyword>
<dbReference type="Proteomes" id="UP000284277">
    <property type="component" value="Unassembled WGS sequence"/>
</dbReference>
<accession>A0A419SW57</accession>
<evidence type="ECO:0000313" key="9">
    <source>
        <dbReference type="EMBL" id="RKD29466.1"/>
    </source>
</evidence>
<comment type="catalytic activity">
    <reaction evidence="7">
        <text>L-threonyl-[protein] + ATP = O-phospho-L-threonyl-[protein] + ADP + H(+)</text>
        <dbReference type="Rhea" id="RHEA:46608"/>
        <dbReference type="Rhea" id="RHEA-COMP:11060"/>
        <dbReference type="Rhea" id="RHEA-COMP:11605"/>
        <dbReference type="ChEBI" id="CHEBI:15378"/>
        <dbReference type="ChEBI" id="CHEBI:30013"/>
        <dbReference type="ChEBI" id="CHEBI:30616"/>
        <dbReference type="ChEBI" id="CHEBI:61977"/>
        <dbReference type="ChEBI" id="CHEBI:456216"/>
        <dbReference type="EC" id="2.7.11.1"/>
    </reaction>
</comment>
<evidence type="ECO:0000313" key="10">
    <source>
        <dbReference type="Proteomes" id="UP000284277"/>
    </source>
</evidence>
<dbReference type="EC" id="2.7.11.1" evidence="7"/>
<dbReference type="Pfam" id="PF13581">
    <property type="entry name" value="HATPase_c_2"/>
    <property type="match status" value="1"/>
</dbReference>
<dbReference type="SMART" id="SM00387">
    <property type="entry name" value="HATPase_c"/>
    <property type="match status" value="1"/>
</dbReference>
<dbReference type="PANTHER" id="PTHR35526">
    <property type="entry name" value="ANTI-SIGMA-F FACTOR RSBW-RELATED"/>
    <property type="match status" value="1"/>
</dbReference>
<dbReference type="GO" id="GO:0030436">
    <property type="term" value="P:asexual sporulation"/>
    <property type="evidence" value="ECO:0007669"/>
    <property type="project" value="UniProtKB-UniRule"/>
</dbReference>
<evidence type="ECO:0000256" key="2">
    <source>
        <dbReference type="ARBA" id="ARBA00022679"/>
    </source>
</evidence>
<dbReference type="AlphaFoldDB" id="A0A419SW57"/>
<dbReference type="SUPFAM" id="SSF55874">
    <property type="entry name" value="ATPase domain of HSP90 chaperone/DNA topoisomerase II/histidine kinase"/>
    <property type="match status" value="1"/>
</dbReference>
<dbReference type="GO" id="GO:0004674">
    <property type="term" value="F:protein serine/threonine kinase activity"/>
    <property type="evidence" value="ECO:0007669"/>
    <property type="project" value="UniProtKB-KW"/>
</dbReference>
<evidence type="ECO:0000256" key="5">
    <source>
        <dbReference type="ARBA" id="ARBA00022840"/>
    </source>
</evidence>
<reference evidence="9 10" key="1">
    <citation type="submission" date="2016-08" db="EMBL/GenBank/DDBJ databases">
        <title>A new outlook on sporulation: Clostridium algidixylanolyticum.</title>
        <authorList>
            <person name="Poppleton D.I."/>
            <person name="Gribaldo S."/>
        </authorList>
    </citation>
    <scope>NUCLEOTIDE SEQUENCE [LARGE SCALE GENOMIC DNA]</scope>
    <source>
        <strain evidence="9 10">SPL73</strain>
    </source>
</reference>
<keyword evidence="3 7" id="KW-0547">Nucleotide-binding</keyword>
<organism evidence="9 10">
    <name type="scientific">Lacrimispora algidixylanolytica</name>
    <dbReference type="NCBI Taxonomy" id="94868"/>
    <lineage>
        <taxon>Bacteria</taxon>
        <taxon>Bacillati</taxon>
        <taxon>Bacillota</taxon>
        <taxon>Clostridia</taxon>
        <taxon>Lachnospirales</taxon>
        <taxon>Lachnospiraceae</taxon>
        <taxon>Lacrimispora</taxon>
    </lineage>
</organism>
<dbReference type="Gene3D" id="3.30.565.10">
    <property type="entry name" value="Histidine kinase-like ATPase, C-terminal domain"/>
    <property type="match status" value="1"/>
</dbReference>
<comment type="caution">
    <text evidence="9">The sequence shown here is derived from an EMBL/GenBank/DDBJ whole genome shotgun (WGS) entry which is preliminary data.</text>
</comment>
<keyword evidence="4 7" id="KW-0418">Kinase</keyword>
<dbReference type="InterPro" id="IPR010194">
    <property type="entry name" value="Anti-sigma_F"/>
</dbReference>
<dbReference type="InterPro" id="IPR003594">
    <property type="entry name" value="HATPase_dom"/>
</dbReference>
<proteinExistence type="inferred from homology"/>
<evidence type="ECO:0000256" key="4">
    <source>
        <dbReference type="ARBA" id="ARBA00022777"/>
    </source>
</evidence>
<gene>
    <name evidence="7" type="primary">spoIIAB</name>
    <name evidence="9" type="ORF">BET01_08250</name>
</gene>
<keyword evidence="6 7" id="KW-0749">Sporulation</keyword>
<feature type="domain" description="Histidine kinase/HSP90-like ATPase" evidence="8">
    <location>
        <begin position="49"/>
        <end position="153"/>
    </location>
</feature>
<dbReference type="GO" id="GO:0042174">
    <property type="term" value="P:negative regulation of sporulation resulting in formation of a cellular spore"/>
    <property type="evidence" value="ECO:0007669"/>
    <property type="project" value="InterPro"/>
</dbReference>
<comment type="similarity">
    <text evidence="7">Belongs to the anti-sigma-factor family.</text>
</comment>
<name>A0A419SW57_9FIRM</name>
<dbReference type="HAMAP" id="MF_00637">
    <property type="entry name" value="Anti_sigma_F"/>
    <property type="match status" value="1"/>
</dbReference>
<dbReference type="GO" id="GO:0106310">
    <property type="term" value="F:protein serine kinase activity"/>
    <property type="evidence" value="ECO:0007669"/>
    <property type="project" value="RHEA"/>
</dbReference>
<sequence length="153" mass="16919">MQSQVEEEHMSEQNKPEILKMEVEALSKNEEFARVAVAVFLARLNPTLEEVDDVKTAVSEAVTNAVIHGYQGKGGMIYLEVEVMDQEFTITIRDIGIGIPDIKQAMEPLYTTDPDGERTGMGFSFMEAFMDQVEVQSVPGEGTAVTMKKKISG</sequence>
<dbReference type="GO" id="GO:0030435">
    <property type="term" value="P:sporulation resulting in formation of a cellular spore"/>
    <property type="evidence" value="ECO:0007669"/>
    <property type="project" value="UniProtKB-KW"/>
</dbReference>
<comment type="catalytic activity">
    <reaction evidence="7">
        <text>L-seryl-[protein] + ATP = O-phospho-L-seryl-[protein] + ADP + H(+)</text>
        <dbReference type="Rhea" id="RHEA:17989"/>
        <dbReference type="Rhea" id="RHEA-COMP:9863"/>
        <dbReference type="Rhea" id="RHEA-COMP:11604"/>
        <dbReference type="ChEBI" id="CHEBI:15378"/>
        <dbReference type="ChEBI" id="CHEBI:29999"/>
        <dbReference type="ChEBI" id="CHEBI:30616"/>
        <dbReference type="ChEBI" id="CHEBI:83421"/>
        <dbReference type="ChEBI" id="CHEBI:456216"/>
        <dbReference type="EC" id="2.7.11.1"/>
    </reaction>
</comment>
<evidence type="ECO:0000256" key="3">
    <source>
        <dbReference type="ARBA" id="ARBA00022741"/>
    </source>
</evidence>
<protein>
    <recommendedName>
        <fullName evidence="7">Anti-sigma F factor</fullName>
        <ecNumber evidence="7">2.7.11.1</ecNumber>
    </recommendedName>
    <alternativeName>
        <fullName evidence="7">Stage II sporulation protein AB</fullName>
    </alternativeName>
</protein>
<dbReference type="PANTHER" id="PTHR35526:SF3">
    <property type="entry name" value="ANTI-SIGMA-F FACTOR RSBW"/>
    <property type="match status" value="1"/>
</dbReference>
<dbReference type="GO" id="GO:0016989">
    <property type="term" value="F:sigma factor antagonist activity"/>
    <property type="evidence" value="ECO:0007669"/>
    <property type="project" value="InterPro"/>
</dbReference>
<dbReference type="EMBL" id="MCIA01000032">
    <property type="protein sequence ID" value="RKD29466.1"/>
    <property type="molecule type" value="Genomic_DNA"/>
</dbReference>
<keyword evidence="10" id="KW-1185">Reference proteome</keyword>
<dbReference type="GO" id="GO:0005524">
    <property type="term" value="F:ATP binding"/>
    <property type="evidence" value="ECO:0007669"/>
    <property type="project" value="UniProtKB-KW"/>
</dbReference>
<comment type="function">
    <text evidence="7">Binds to sigma F and blocks its ability to form an RNA polymerase holoenzyme (E-sigma F). Phosphorylates SpoIIAA on a serine residue. This phosphorylation may enable SpoIIAA to act as an anti-anti-sigma factor that counteracts SpoIIAB and thus releases sigma F from inhibition.</text>
</comment>
<evidence type="ECO:0000256" key="1">
    <source>
        <dbReference type="ARBA" id="ARBA00022527"/>
    </source>
</evidence>
<dbReference type="NCBIfam" id="TIGR01925">
    <property type="entry name" value="spIIAB"/>
    <property type="match status" value="1"/>
</dbReference>
<evidence type="ECO:0000256" key="7">
    <source>
        <dbReference type="HAMAP-Rule" id="MF_00637"/>
    </source>
</evidence>
<keyword evidence="5 7" id="KW-0067">ATP-binding</keyword>
<keyword evidence="1 7" id="KW-0723">Serine/threonine-protein kinase</keyword>
<dbReference type="InterPro" id="IPR050267">
    <property type="entry name" value="Anti-sigma-factor_SerPK"/>
</dbReference>
<evidence type="ECO:0000259" key="8">
    <source>
        <dbReference type="SMART" id="SM00387"/>
    </source>
</evidence>